<evidence type="ECO:0000256" key="15">
    <source>
        <dbReference type="SAM" id="Phobius"/>
    </source>
</evidence>
<comment type="function">
    <text evidence="12">Histone methyltransferase.</text>
</comment>
<dbReference type="PANTHER" id="PTHR13793:SF132">
    <property type="entry name" value="HISTONE-LYSINE N-METHYLTRANSFERASE ATX5"/>
    <property type="match status" value="1"/>
</dbReference>
<dbReference type="InterPro" id="IPR003616">
    <property type="entry name" value="Post-SET_dom"/>
</dbReference>
<dbReference type="FunFam" id="3.30.40.10:FF:000464">
    <property type="entry name" value="Histone-lysine N-methyltransferase"/>
    <property type="match status" value="1"/>
</dbReference>
<dbReference type="InParanoid" id="F6H7C9"/>
<dbReference type="PROSITE" id="PS50812">
    <property type="entry name" value="PWWP"/>
    <property type="match status" value="1"/>
</dbReference>
<evidence type="ECO:0000256" key="9">
    <source>
        <dbReference type="ARBA" id="ARBA00022853"/>
    </source>
</evidence>
<keyword evidence="10" id="KW-0539">Nucleus</keyword>
<keyword evidence="15" id="KW-1133">Transmembrane helix</keyword>
<reference evidence="22" key="1">
    <citation type="journal article" date="2007" name="Nature">
        <title>The grapevine genome sequence suggests ancestral hexaploidization in major angiosperm phyla.</title>
        <authorList>
            <consortium name="The French-Italian Public Consortium for Grapevine Genome Characterization."/>
            <person name="Jaillon O."/>
            <person name="Aury J.-M."/>
            <person name="Noel B."/>
            <person name="Policriti A."/>
            <person name="Clepet C."/>
            <person name="Casagrande A."/>
            <person name="Choisne N."/>
            <person name="Aubourg S."/>
            <person name="Vitulo N."/>
            <person name="Jubin C."/>
            <person name="Vezzi A."/>
            <person name="Legeai F."/>
            <person name="Hugueney P."/>
            <person name="Dasilva C."/>
            <person name="Horner D."/>
            <person name="Mica E."/>
            <person name="Jublot D."/>
            <person name="Poulain J."/>
            <person name="Bruyere C."/>
            <person name="Billault A."/>
            <person name="Segurens B."/>
            <person name="Gouyvenoux M."/>
            <person name="Ugarte E."/>
            <person name="Cattonaro F."/>
            <person name="Anthouard V."/>
            <person name="Vico V."/>
            <person name="Del Fabbro C."/>
            <person name="Alaux M."/>
            <person name="Di Gaspero G."/>
            <person name="Dumas V."/>
            <person name="Felice N."/>
            <person name="Paillard S."/>
            <person name="Juman I."/>
            <person name="Moroldo M."/>
            <person name="Scalabrin S."/>
            <person name="Canaguier A."/>
            <person name="Le Clainche I."/>
            <person name="Malacrida G."/>
            <person name="Durand E."/>
            <person name="Pesole G."/>
            <person name="Laucou V."/>
            <person name="Chatelet P."/>
            <person name="Merdinoglu D."/>
            <person name="Delledonne M."/>
            <person name="Pezzotti M."/>
            <person name="Lecharny A."/>
            <person name="Scarpelli C."/>
            <person name="Artiguenave F."/>
            <person name="Pe M.E."/>
            <person name="Valle G."/>
            <person name="Morgante M."/>
            <person name="Caboche M."/>
            <person name="Adam-Blondon A.-F."/>
            <person name="Weissenbach J."/>
            <person name="Quetier F."/>
            <person name="Wincker P."/>
        </authorList>
    </citation>
    <scope>NUCLEOTIDE SEQUENCE [LARGE SCALE GENOMIC DNA]</scope>
    <source>
        <strain evidence="22">cv. Pinot noir / PN40024</strain>
    </source>
</reference>
<dbReference type="InterPro" id="IPR050701">
    <property type="entry name" value="Histone_Mod_Regulator"/>
</dbReference>
<dbReference type="PROSITE" id="PS01359">
    <property type="entry name" value="ZF_PHD_1"/>
    <property type="match status" value="1"/>
</dbReference>
<dbReference type="InterPro" id="IPR013083">
    <property type="entry name" value="Znf_RING/FYVE/PHD"/>
</dbReference>
<evidence type="ECO:0000256" key="1">
    <source>
        <dbReference type="ARBA" id="ARBA00004123"/>
    </source>
</evidence>
<evidence type="ECO:0000259" key="20">
    <source>
        <dbReference type="PROSITE" id="PS51805"/>
    </source>
</evidence>
<feature type="region of interest" description="Disordered" evidence="14">
    <location>
        <begin position="1"/>
        <end position="33"/>
    </location>
</feature>
<dbReference type="InterPro" id="IPR041955">
    <property type="entry name" value="ATX3/4/5_ePHD"/>
</dbReference>
<evidence type="ECO:0008006" key="23">
    <source>
        <dbReference type="Google" id="ProtNLM"/>
    </source>
</evidence>
<keyword evidence="22" id="KW-1185">Reference proteome</keyword>
<keyword evidence="3" id="KW-0808">Transferase</keyword>
<keyword evidence="15" id="KW-0812">Transmembrane</keyword>
<evidence type="ECO:0000256" key="2">
    <source>
        <dbReference type="ARBA" id="ARBA00022603"/>
    </source>
</evidence>
<dbReference type="PROSITE" id="PS50280">
    <property type="entry name" value="SET"/>
    <property type="match status" value="1"/>
</dbReference>
<evidence type="ECO:0000259" key="16">
    <source>
        <dbReference type="PROSITE" id="PS50016"/>
    </source>
</evidence>
<dbReference type="Gene3D" id="3.30.40.10">
    <property type="entry name" value="Zinc/RING finger domain, C3HC4 (zinc finger)"/>
    <property type="match status" value="3"/>
</dbReference>
<sequence length="1079" mass="121731">MIIKRNLKSKMPSMKRCRLGHSAADDDESPAAKKKRKMNGYFPLNLLGDVAAGIIPLSGYGLQRIFGGHVGDDGDGVGAMNRAAQVHRPPLVRTSRGRVQVLPSRFNDSILDNWRKESKPNAREIILDEDFEPEKEKPCSKTPKQSVKKGLNEGKFGHQCRKFSALCQEDGDEMGYVGFKNVGTKKKYSSSRSSLTSLHEQLAEVERYPTDEVEEKFGLGRVDRESKGGSRLEEFISGDIVWAKSGKKDPFWPAIVIDPTSQAPGQVLSSCIAGAVCVMFFGYSGNGSRDYGWIKRGMIFSFIDNVERFQGQSDLNDCKPSDFRTAIEEAFLAENGFIEKLTEDINVASGKPNYLESTRGIQEATGSNQDQECDSQDQASGDVFRKKDTWSCDGCGLRIPLKSTKKMKVLTPKGRFLCKTCDRLLKSKQYCGICKKMQNQSDSGTWVRCDGCKVWVHAECGKISSKLFKNLGATDYYCPACKAKFNFELSDSERWQPKVKCNKNNSQLVLPNKVTVTCSGVEGIYFPSIHLVVCKCGSCGMEKQSLTEWERHTGSKGKNWKTSVRVKGSMLSLEQWMLQVAEYHDNSFLAVNPPKRPSIRERRQKLLTFLQDTLEAAVTDESTDCIPTSVVTEKYEPVHARWTTERCAVCRWVEDWDYNKIIICNRCQIAVHQECYGARNVRDFTSWVCRACETPDVERECCLCPVKGGALKPTDIETLWVHVTCAWFQPEVSFSSDEKMEPAVGILSIPSNSFIKICVICKQIHGSCTQCCKCSTYYHAMCASRAGYRMELHSLVKNGRQITKMVSYCAYHRAPNPDTVLIIQTPLGVFSTKSLIQNKKKSGSRLISSNRIELQQIPTVETDEFEPFSAARCRIFRRSKSNTKRTVEEAIAHQVKGPFHHSLSAIESLNIFREVEEPKNFSTFRERLYHLQRTENDRVCFGRSGIHGWGLFARQAIQEGDMVLEYRGEQVRRSIADMREVRYRLEGKDCYLFKISEEVVVDATDKGNIARLINHSCAPNCYARIMSVGDDESRIVLIAKTNVAAGDELTYDYLFDPDEPDECKVPCLCKAPNCRKFMN</sequence>
<dbReference type="PANTHER" id="PTHR13793">
    <property type="entry name" value="PHD FINGER PROTEINS"/>
    <property type="match status" value="1"/>
</dbReference>
<dbReference type="CDD" id="cd15517">
    <property type="entry name" value="PHD_TCF19_like"/>
    <property type="match status" value="1"/>
</dbReference>
<dbReference type="eggNOG" id="KOG1080">
    <property type="taxonomic scope" value="Eukaryota"/>
</dbReference>
<keyword evidence="5" id="KW-0479">Metal-binding</keyword>
<dbReference type="STRING" id="29760.F6H7C9"/>
<dbReference type="PROSITE" id="PS50868">
    <property type="entry name" value="POST_SET"/>
    <property type="match status" value="1"/>
</dbReference>
<evidence type="ECO:0000259" key="18">
    <source>
        <dbReference type="PROSITE" id="PS50812"/>
    </source>
</evidence>
<feature type="domain" description="SET" evidence="17">
    <location>
        <begin position="937"/>
        <end position="1054"/>
    </location>
</feature>
<dbReference type="GO" id="GO:0006357">
    <property type="term" value="P:regulation of transcription by RNA polymerase II"/>
    <property type="evidence" value="ECO:0000318"/>
    <property type="project" value="GO_Central"/>
</dbReference>
<comment type="subcellular location">
    <subcellularLocation>
        <location evidence="1">Nucleus</location>
    </subcellularLocation>
</comment>
<evidence type="ECO:0000256" key="6">
    <source>
        <dbReference type="ARBA" id="ARBA00022737"/>
    </source>
</evidence>
<feature type="domain" description="PWWP" evidence="18">
    <location>
        <begin position="237"/>
        <end position="305"/>
    </location>
</feature>
<feature type="domain" description="Post-SET" evidence="19">
    <location>
        <begin position="1063"/>
        <end position="1079"/>
    </location>
</feature>
<dbReference type="SUPFAM" id="SSF57903">
    <property type="entry name" value="FYVE/PHD zinc finger"/>
    <property type="match status" value="2"/>
</dbReference>
<dbReference type="GO" id="GO:0032259">
    <property type="term" value="P:methylation"/>
    <property type="evidence" value="ECO:0007669"/>
    <property type="project" value="UniProtKB-KW"/>
</dbReference>
<evidence type="ECO:0000256" key="8">
    <source>
        <dbReference type="ARBA" id="ARBA00022833"/>
    </source>
</evidence>
<keyword evidence="2" id="KW-0489">Methyltransferase</keyword>
<evidence type="ECO:0000256" key="7">
    <source>
        <dbReference type="ARBA" id="ARBA00022771"/>
    </source>
</evidence>
<keyword evidence="15" id="KW-0472">Membrane</keyword>
<dbReference type="AlphaFoldDB" id="F6H7C9"/>
<dbReference type="Pfam" id="PF00856">
    <property type="entry name" value="SET"/>
    <property type="match status" value="1"/>
</dbReference>
<keyword evidence="4" id="KW-0949">S-adenosyl-L-methionine</keyword>
<keyword evidence="7 13" id="KW-0863">Zinc-finger</keyword>
<dbReference type="SUPFAM" id="SSF63748">
    <property type="entry name" value="Tudor/PWWP/MBT"/>
    <property type="match status" value="1"/>
</dbReference>
<dbReference type="InterPro" id="IPR019786">
    <property type="entry name" value="Zinc_finger_PHD-type_CS"/>
</dbReference>
<dbReference type="GO" id="GO:0048188">
    <property type="term" value="C:Set1C/COMPASS complex"/>
    <property type="evidence" value="ECO:0007669"/>
    <property type="project" value="UniProtKB-ARBA"/>
</dbReference>
<comment type="catalytic activity">
    <reaction evidence="11">
        <text>L-lysyl-[histone] + S-adenosyl-L-methionine = N(6)-methyl-L-lysyl-[histone] + S-adenosyl-L-homocysteine + H(+)</text>
        <dbReference type="Rhea" id="RHEA:10024"/>
        <dbReference type="Rhea" id="RHEA-COMP:9845"/>
        <dbReference type="Rhea" id="RHEA-COMP:9846"/>
        <dbReference type="ChEBI" id="CHEBI:15378"/>
        <dbReference type="ChEBI" id="CHEBI:29969"/>
        <dbReference type="ChEBI" id="CHEBI:57856"/>
        <dbReference type="ChEBI" id="CHEBI:59789"/>
        <dbReference type="ChEBI" id="CHEBI:61929"/>
    </reaction>
</comment>
<dbReference type="InterPro" id="IPR046341">
    <property type="entry name" value="SET_dom_sf"/>
</dbReference>
<accession>F6H7C9</accession>
<dbReference type="FunFam" id="3.30.40.10:FF:000454">
    <property type="entry name" value="Histone-lysine N-methyltransferase"/>
    <property type="match status" value="1"/>
</dbReference>
<dbReference type="HOGENOM" id="CLU_006335_0_0_1"/>
<feature type="domain" description="PHD-type" evidence="20">
    <location>
        <begin position="698"/>
        <end position="813"/>
    </location>
</feature>
<dbReference type="CDD" id="cd20143">
    <property type="entry name" value="PWWP_AtATX3-like"/>
    <property type="match status" value="1"/>
</dbReference>
<feature type="domain" description="PHD-type" evidence="16">
    <location>
        <begin position="428"/>
        <end position="484"/>
    </location>
</feature>
<dbReference type="InterPro" id="IPR034732">
    <property type="entry name" value="EPHD"/>
</dbReference>
<dbReference type="Pfam" id="PF13832">
    <property type="entry name" value="zf-HC5HC2H_2"/>
    <property type="match status" value="1"/>
</dbReference>
<evidence type="ECO:0000256" key="12">
    <source>
        <dbReference type="ARBA" id="ARBA00054897"/>
    </source>
</evidence>
<dbReference type="SMR" id="F6H7C9"/>
<dbReference type="Gene3D" id="2.170.270.10">
    <property type="entry name" value="SET domain"/>
    <property type="match status" value="1"/>
</dbReference>
<dbReference type="InterPro" id="IPR000313">
    <property type="entry name" value="PWWP_dom"/>
</dbReference>
<dbReference type="PROSITE" id="PS51566">
    <property type="entry name" value="SAM_MT43_TRX_MLL"/>
    <property type="match status" value="1"/>
</dbReference>
<keyword evidence="6" id="KW-0677">Repeat</keyword>
<dbReference type="GO" id="GO:0006325">
    <property type="term" value="P:chromatin organization"/>
    <property type="evidence" value="ECO:0007669"/>
    <property type="project" value="UniProtKB-KW"/>
</dbReference>
<evidence type="ECO:0000313" key="22">
    <source>
        <dbReference type="Proteomes" id="UP000009183"/>
    </source>
</evidence>
<evidence type="ECO:0000259" key="19">
    <source>
        <dbReference type="PROSITE" id="PS50868"/>
    </source>
</evidence>
<dbReference type="SMART" id="SM00249">
    <property type="entry name" value="PHD"/>
    <property type="match status" value="3"/>
</dbReference>
<dbReference type="Proteomes" id="UP000009183">
    <property type="component" value="Chromosome 16"/>
</dbReference>
<evidence type="ECO:0000313" key="21">
    <source>
        <dbReference type="EMBL" id="CCB48129.1"/>
    </source>
</evidence>
<dbReference type="InterPro" id="IPR001214">
    <property type="entry name" value="SET_dom"/>
</dbReference>
<evidence type="ECO:0000256" key="11">
    <source>
        <dbReference type="ARBA" id="ARBA00052314"/>
    </source>
</evidence>
<feature type="compositionally biased region" description="Basic residues" evidence="14">
    <location>
        <begin position="1"/>
        <end position="19"/>
    </location>
</feature>
<dbReference type="InterPro" id="IPR019787">
    <property type="entry name" value="Znf_PHD-finger"/>
</dbReference>
<feature type="transmembrane region" description="Helical" evidence="15">
    <location>
        <begin position="42"/>
        <end position="62"/>
    </location>
</feature>
<dbReference type="SUPFAM" id="SSF82199">
    <property type="entry name" value="SET domain"/>
    <property type="match status" value="1"/>
</dbReference>
<dbReference type="FunCoup" id="F6H7C9">
    <property type="interactions" value="1023"/>
</dbReference>
<dbReference type="CDD" id="cd15663">
    <property type="entry name" value="ePHD_ATX3_4_5_like"/>
    <property type="match status" value="1"/>
</dbReference>
<dbReference type="InterPro" id="IPR001965">
    <property type="entry name" value="Znf_PHD"/>
</dbReference>
<dbReference type="PROSITE" id="PS51805">
    <property type="entry name" value="EPHD"/>
    <property type="match status" value="1"/>
</dbReference>
<evidence type="ECO:0000256" key="5">
    <source>
        <dbReference type="ARBA" id="ARBA00022723"/>
    </source>
</evidence>
<dbReference type="InterPro" id="IPR042011">
    <property type="entry name" value="ATX3/4/5_PHD"/>
</dbReference>
<evidence type="ECO:0000256" key="13">
    <source>
        <dbReference type="PROSITE-ProRule" id="PRU00146"/>
    </source>
</evidence>
<dbReference type="CDD" id="cd15495">
    <property type="entry name" value="PHD_ATX3_4_5_like"/>
    <property type="match status" value="1"/>
</dbReference>
<keyword evidence="9" id="KW-0156">Chromatin regulator</keyword>
<proteinExistence type="predicted"/>
<dbReference type="Pfam" id="PF13831">
    <property type="entry name" value="PHD_2"/>
    <property type="match status" value="1"/>
</dbReference>
<name>F6H7C9_VITVI</name>
<dbReference type="PaxDb" id="29760-VIT_16s0098g00350.t01"/>
<evidence type="ECO:0000256" key="4">
    <source>
        <dbReference type="ARBA" id="ARBA00022691"/>
    </source>
</evidence>
<dbReference type="Pfam" id="PF00855">
    <property type="entry name" value="PWWP"/>
    <property type="match status" value="1"/>
</dbReference>
<dbReference type="GO" id="GO:0008270">
    <property type="term" value="F:zinc ion binding"/>
    <property type="evidence" value="ECO:0007669"/>
    <property type="project" value="UniProtKB-KW"/>
</dbReference>
<dbReference type="InterPro" id="IPR025780">
    <property type="entry name" value="Hist-Lys_N-MeTrfase_ATX"/>
</dbReference>
<dbReference type="FunFam" id="2.170.270.10:FF:000058">
    <property type="entry name" value="Histone-lysine N-methyltransferase"/>
    <property type="match status" value="1"/>
</dbReference>
<feature type="domain" description="PHD-type" evidence="16">
    <location>
        <begin position="644"/>
        <end position="695"/>
    </location>
</feature>
<dbReference type="EMBL" id="FN595247">
    <property type="protein sequence ID" value="CCB48129.1"/>
    <property type="molecule type" value="Genomic_DNA"/>
</dbReference>
<evidence type="ECO:0000259" key="17">
    <source>
        <dbReference type="PROSITE" id="PS50280"/>
    </source>
</evidence>
<dbReference type="CDD" id="cd10518">
    <property type="entry name" value="SET_SETD1-like"/>
    <property type="match status" value="1"/>
</dbReference>
<dbReference type="InterPro" id="IPR011011">
    <property type="entry name" value="Znf_FYVE_PHD"/>
</dbReference>
<dbReference type="SMART" id="SM00317">
    <property type="entry name" value="SET"/>
    <property type="match status" value="1"/>
</dbReference>
<dbReference type="GO" id="GO:0008168">
    <property type="term" value="F:methyltransferase activity"/>
    <property type="evidence" value="ECO:0007669"/>
    <property type="project" value="UniProtKB-KW"/>
</dbReference>
<keyword evidence="8" id="KW-0862">Zinc</keyword>
<gene>
    <name evidence="21" type="ordered locus">VIT_16s0098g00350</name>
</gene>
<dbReference type="PROSITE" id="PS50016">
    <property type="entry name" value="ZF_PHD_2"/>
    <property type="match status" value="2"/>
</dbReference>
<organism evidence="21 22">
    <name type="scientific">Vitis vinifera</name>
    <name type="common">Grape</name>
    <dbReference type="NCBI Taxonomy" id="29760"/>
    <lineage>
        <taxon>Eukaryota</taxon>
        <taxon>Viridiplantae</taxon>
        <taxon>Streptophyta</taxon>
        <taxon>Embryophyta</taxon>
        <taxon>Tracheophyta</taxon>
        <taxon>Spermatophyta</taxon>
        <taxon>Magnoliopsida</taxon>
        <taxon>eudicotyledons</taxon>
        <taxon>Gunneridae</taxon>
        <taxon>Pentapetalae</taxon>
        <taxon>rosids</taxon>
        <taxon>Vitales</taxon>
        <taxon>Vitaceae</taxon>
        <taxon>Viteae</taxon>
        <taxon>Vitis</taxon>
    </lineage>
</organism>
<evidence type="ECO:0000256" key="14">
    <source>
        <dbReference type="SAM" id="MobiDB-lite"/>
    </source>
</evidence>
<protein>
    <recommendedName>
        <fullName evidence="23">Histone-lysine N-methyltransferase ATX4</fullName>
    </recommendedName>
</protein>
<dbReference type="Pfam" id="PF00628">
    <property type="entry name" value="PHD"/>
    <property type="match status" value="1"/>
</dbReference>
<dbReference type="Gene3D" id="2.30.30.140">
    <property type="match status" value="1"/>
</dbReference>
<evidence type="ECO:0000256" key="3">
    <source>
        <dbReference type="ARBA" id="ARBA00022679"/>
    </source>
</evidence>
<evidence type="ECO:0000256" key="10">
    <source>
        <dbReference type="ARBA" id="ARBA00023242"/>
    </source>
</evidence>